<feature type="region of interest" description="Disordered" evidence="1">
    <location>
        <begin position="25"/>
        <end position="109"/>
    </location>
</feature>
<feature type="transmembrane region" description="Helical" evidence="2">
    <location>
        <begin position="231"/>
        <end position="253"/>
    </location>
</feature>
<keyword evidence="2" id="KW-0472">Membrane</keyword>
<feature type="region of interest" description="Disordered" evidence="1">
    <location>
        <begin position="128"/>
        <end position="225"/>
    </location>
</feature>
<name>A0A0M3I494_ASCLU</name>
<evidence type="ECO:0000313" key="4">
    <source>
        <dbReference type="Proteomes" id="UP000036681"/>
    </source>
</evidence>
<dbReference type="Proteomes" id="UP000036681">
    <property type="component" value="Unplaced"/>
</dbReference>
<feature type="compositionally biased region" description="Basic residues" evidence="1">
    <location>
        <begin position="57"/>
        <end position="76"/>
    </location>
</feature>
<accession>A0A0M3I494</accession>
<reference evidence="5" key="1">
    <citation type="submission" date="2017-02" db="UniProtKB">
        <authorList>
            <consortium name="WormBaseParasite"/>
        </authorList>
    </citation>
    <scope>IDENTIFICATION</scope>
</reference>
<feature type="compositionally biased region" description="Low complexity" evidence="1">
    <location>
        <begin position="319"/>
        <end position="334"/>
    </location>
</feature>
<feature type="region of interest" description="Disordered" evidence="1">
    <location>
        <begin position="258"/>
        <end position="363"/>
    </location>
</feature>
<feature type="compositionally biased region" description="Acidic residues" evidence="1">
    <location>
        <begin position="268"/>
        <end position="303"/>
    </location>
</feature>
<dbReference type="AlphaFoldDB" id="A0A0M3I494"/>
<feature type="compositionally biased region" description="Basic and acidic residues" evidence="1">
    <location>
        <begin position="211"/>
        <end position="220"/>
    </location>
</feature>
<keyword evidence="4" id="KW-1185">Reference proteome</keyword>
<feature type="compositionally biased region" description="Basic and acidic residues" evidence="1">
    <location>
        <begin position="335"/>
        <end position="363"/>
    </location>
</feature>
<evidence type="ECO:0000313" key="5">
    <source>
        <dbReference type="WBParaSite" id="ALUE_0001156601-mRNA-1"/>
    </source>
</evidence>
<evidence type="ECO:0000256" key="3">
    <source>
        <dbReference type="SAM" id="SignalP"/>
    </source>
</evidence>
<proteinExistence type="predicted"/>
<dbReference type="WBParaSite" id="ALUE_0001156601-mRNA-1">
    <property type="protein sequence ID" value="ALUE_0001156601-mRNA-1"/>
    <property type="gene ID" value="ALUE_0001156601"/>
</dbReference>
<protein>
    <submittedName>
        <fullName evidence="5">Uncharacterized protein</fullName>
    </submittedName>
</protein>
<evidence type="ECO:0000256" key="2">
    <source>
        <dbReference type="SAM" id="Phobius"/>
    </source>
</evidence>
<feature type="compositionally biased region" description="Polar residues" evidence="1">
    <location>
        <begin position="309"/>
        <end position="318"/>
    </location>
</feature>
<feature type="compositionally biased region" description="Basic and acidic residues" evidence="1">
    <location>
        <begin position="156"/>
        <end position="177"/>
    </location>
</feature>
<keyword evidence="2" id="KW-1133">Transmembrane helix</keyword>
<keyword evidence="3" id="KW-0732">Signal</keyword>
<feature type="chain" id="PRO_5005656864" evidence="3">
    <location>
        <begin position="17"/>
        <end position="363"/>
    </location>
</feature>
<organism evidence="4 5">
    <name type="scientific">Ascaris lumbricoides</name>
    <name type="common">Giant roundworm</name>
    <dbReference type="NCBI Taxonomy" id="6252"/>
    <lineage>
        <taxon>Eukaryota</taxon>
        <taxon>Metazoa</taxon>
        <taxon>Ecdysozoa</taxon>
        <taxon>Nematoda</taxon>
        <taxon>Chromadorea</taxon>
        <taxon>Rhabditida</taxon>
        <taxon>Spirurina</taxon>
        <taxon>Ascaridomorpha</taxon>
        <taxon>Ascaridoidea</taxon>
        <taxon>Ascarididae</taxon>
        <taxon>Ascaris</taxon>
    </lineage>
</organism>
<evidence type="ECO:0000256" key="1">
    <source>
        <dbReference type="SAM" id="MobiDB-lite"/>
    </source>
</evidence>
<feature type="signal peptide" evidence="3">
    <location>
        <begin position="1"/>
        <end position="16"/>
    </location>
</feature>
<feature type="compositionally biased region" description="Basic residues" evidence="1">
    <location>
        <begin position="37"/>
        <end position="47"/>
    </location>
</feature>
<feature type="compositionally biased region" description="Basic and acidic residues" evidence="1">
    <location>
        <begin position="77"/>
        <end position="86"/>
    </location>
</feature>
<keyword evidence="2" id="KW-0812">Transmembrane</keyword>
<sequence>MKMLLLTLLIANKTLTSLVGKISKTRKSAPNVNKDRKVARKHKKLSKGGKMVEKGKRTTKKRPARKGSRSKSKGGKNVKEFERETADNVILGEPSSGLENIQETKGEIMTKKLPDKIDEEKIELKKLKNGKKKKTGKVSDEHETAASRAAAALTKPESETKKMMEVNSNAKDEKENNEGDGIAAKKIRSVSLLAKEAKKLVQKSGSKSKKNASEEVEKPKKGVVGKFAKEVALAAATTAAVGVASAGAGYLVARVLNRQKGERGGGQEEGEQEDGDEEEEQEEEEGDGAVEGREGEEDDENEKEEEKANPSSQCSKVESQQQGSSTSSAKSGGAAKERIAGEDHTAKSESKTEAAKRATDKKT</sequence>